<keyword evidence="1" id="KW-1185">Reference proteome</keyword>
<name>A0A1I7Y1L2_9BILA</name>
<proteinExistence type="predicted"/>
<evidence type="ECO:0000313" key="2">
    <source>
        <dbReference type="WBParaSite" id="L893_g11666.t1"/>
    </source>
</evidence>
<sequence>MYLRVGGEEVQTVVEEFLESAEPFYDIAIWCSGFVLKQSTVDALIDKFVPVDGGNFIFNPQRLNKEELEKLVVKCEMSDKKVCVTVPMNSARSDDLTKLFDFEKYYSKMRISHSAITGIREGAKLAMRAWNPNPNELYFDWVEKDVATSWWSTYH</sequence>
<reference evidence="2" key="1">
    <citation type="submission" date="2016-11" db="UniProtKB">
        <authorList>
            <consortium name="WormBaseParasite"/>
        </authorList>
    </citation>
    <scope>IDENTIFICATION</scope>
</reference>
<organism evidence="1 2">
    <name type="scientific">Steinernema glaseri</name>
    <dbReference type="NCBI Taxonomy" id="37863"/>
    <lineage>
        <taxon>Eukaryota</taxon>
        <taxon>Metazoa</taxon>
        <taxon>Ecdysozoa</taxon>
        <taxon>Nematoda</taxon>
        <taxon>Chromadorea</taxon>
        <taxon>Rhabditida</taxon>
        <taxon>Tylenchina</taxon>
        <taxon>Panagrolaimomorpha</taxon>
        <taxon>Strongyloidoidea</taxon>
        <taxon>Steinernematidae</taxon>
        <taxon>Steinernema</taxon>
    </lineage>
</organism>
<evidence type="ECO:0000313" key="1">
    <source>
        <dbReference type="Proteomes" id="UP000095287"/>
    </source>
</evidence>
<accession>A0A1I7Y1L2</accession>
<dbReference type="AlphaFoldDB" id="A0A1I7Y1L2"/>
<protein>
    <submittedName>
        <fullName evidence="2">FCP1 homology domain-containing protein</fullName>
    </submittedName>
</protein>
<dbReference type="WBParaSite" id="L893_g11666.t1">
    <property type="protein sequence ID" value="L893_g11666.t1"/>
    <property type="gene ID" value="L893_g11666"/>
</dbReference>
<dbReference type="Proteomes" id="UP000095287">
    <property type="component" value="Unplaced"/>
</dbReference>